<protein>
    <recommendedName>
        <fullName evidence="2">TonB C-terminal domain-containing protein</fullName>
    </recommendedName>
</protein>
<feature type="chain" id="PRO_5045467480" description="TonB C-terminal domain-containing protein" evidence="1">
    <location>
        <begin position="21"/>
        <end position="297"/>
    </location>
</feature>
<dbReference type="RefSeq" id="WP_338501913.1">
    <property type="nucleotide sequence ID" value="NZ_CP145607.1"/>
</dbReference>
<evidence type="ECO:0000259" key="2">
    <source>
        <dbReference type="PROSITE" id="PS52015"/>
    </source>
</evidence>
<evidence type="ECO:0000256" key="1">
    <source>
        <dbReference type="SAM" id="SignalP"/>
    </source>
</evidence>
<dbReference type="SUPFAM" id="SSF74653">
    <property type="entry name" value="TolA/TonB C-terminal domain"/>
    <property type="match status" value="1"/>
</dbReference>
<keyword evidence="4" id="KW-1185">Reference proteome</keyword>
<sequence length="297" mass="31897">MLRGIFGVVGLVLLASSALARPPQLLQPSGAWVPLKSEHSCKLSRAFGEGKNRVVAILERPGPGYDIKMMVFGPGLRSGPAGWNAQSSFLPNTAHVFKDGLSARTARGDTAIQWTAVDFAPDRALSTPIRTVKDFADFMGARRDDESSAAAAVTGISVSEPGGNRLVLQSGAMDEVHRKLDECGREMLRGWGLDPVAHNRIVIRAVSKRNPKELIDSRDYPVLAARYGGEAIITARLMVDAAGAVTNCTAISDFAEPEMEQLICRNLSKAVFQPAMTVDGETAPDYALMTFRFGIGP</sequence>
<proteinExistence type="predicted"/>
<keyword evidence="1" id="KW-0732">Signal</keyword>
<dbReference type="Gene3D" id="3.30.1150.10">
    <property type="match status" value="1"/>
</dbReference>
<dbReference type="PROSITE" id="PS52015">
    <property type="entry name" value="TONB_CTD"/>
    <property type="match status" value="1"/>
</dbReference>
<feature type="domain" description="TonB C-terminal" evidence="2">
    <location>
        <begin position="205"/>
        <end position="297"/>
    </location>
</feature>
<name>A0ABZ2FZM3_9SPHN</name>
<gene>
    <name evidence="3" type="ORF">V6R86_02855</name>
</gene>
<feature type="signal peptide" evidence="1">
    <location>
        <begin position="1"/>
        <end position="20"/>
    </location>
</feature>
<dbReference type="EMBL" id="CP145607">
    <property type="protein sequence ID" value="WWM69659.1"/>
    <property type="molecule type" value="Genomic_DNA"/>
</dbReference>
<reference evidence="3 4" key="1">
    <citation type="submission" date="2024-02" db="EMBL/GenBank/DDBJ databases">
        <title>Full genome sequence of Sphingomonas kaistensis.</title>
        <authorList>
            <person name="Poletto B.L."/>
            <person name="Silva G."/>
            <person name="Galante D."/>
            <person name="Campos K.R."/>
            <person name="Santos M.B.N."/>
            <person name="Sacchi C.T."/>
        </authorList>
    </citation>
    <scope>NUCLEOTIDE SEQUENCE [LARGE SCALE GENOMIC DNA]</scope>
    <source>
        <strain evidence="3 4">MA4R</strain>
    </source>
</reference>
<evidence type="ECO:0000313" key="3">
    <source>
        <dbReference type="EMBL" id="WWM69659.1"/>
    </source>
</evidence>
<accession>A0ABZ2FZM3</accession>
<organism evidence="3 4">
    <name type="scientific">Sphingomonas kaistensis</name>
    <dbReference type="NCBI Taxonomy" id="298708"/>
    <lineage>
        <taxon>Bacteria</taxon>
        <taxon>Pseudomonadati</taxon>
        <taxon>Pseudomonadota</taxon>
        <taxon>Alphaproteobacteria</taxon>
        <taxon>Sphingomonadales</taxon>
        <taxon>Sphingomonadaceae</taxon>
        <taxon>Sphingomonas</taxon>
    </lineage>
</organism>
<evidence type="ECO:0000313" key="4">
    <source>
        <dbReference type="Proteomes" id="UP001382935"/>
    </source>
</evidence>
<dbReference type="Proteomes" id="UP001382935">
    <property type="component" value="Chromosome"/>
</dbReference>
<dbReference type="InterPro" id="IPR037682">
    <property type="entry name" value="TonB_C"/>
</dbReference>